<evidence type="ECO:0000313" key="4">
    <source>
        <dbReference type="Proteomes" id="UP000318405"/>
    </source>
</evidence>
<organism evidence="3 4">
    <name type="scientific">Verticiella sediminum</name>
    <dbReference type="NCBI Taxonomy" id="1247510"/>
    <lineage>
        <taxon>Bacteria</taxon>
        <taxon>Pseudomonadati</taxon>
        <taxon>Pseudomonadota</taxon>
        <taxon>Betaproteobacteria</taxon>
        <taxon>Burkholderiales</taxon>
        <taxon>Alcaligenaceae</taxon>
        <taxon>Verticiella</taxon>
    </lineage>
</organism>
<evidence type="ECO:0000313" key="3">
    <source>
        <dbReference type="EMBL" id="TSH98117.1"/>
    </source>
</evidence>
<dbReference type="SUPFAM" id="SSF53850">
    <property type="entry name" value="Periplasmic binding protein-like II"/>
    <property type="match status" value="1"/>
</dbReference>
<dbReference type="EMBL" id="VLTJ01000007">
    <property type="protein sequence ID" value="TSH98117.1"/>
    <property type="molecule type" value="Genomic_DNA"/>
</dbReference>
<dbReference type="CDD" id="cd07012">
    <property type="entry name" value="PBP2_Bug_TTT"/>
    <property type="match status" value="1"/>
</dbReference>
<accession>A0A556AYV3</accession>
<dbReference type="Gene3D" id="3.40.190.10">
    <property type="entry name" value="Periplasmic binding protein-like II"/>
    <property type="match status" value="1"/>
</dbReference>
<evidence type="ECO:0000256" key="2">
    <source>
        <dbReference type="SAM" id="SignalP"/>
    </source>
</evidence>
<evidence type="ECO:0000256" key="1">
    <source>
        <dbReference type="ARBA" id="ARBA00006987"/>
    </source>
</evidence>
<name>A0A556AYV3_9BURK</name>
<keyword evidence="2" id="KW-0732">Signal</keyword>
<dbReference type="PANTHER" id="PTHR42928:SF5">
    <property type="entry name" value="BLR1237 PROTEIN"/>
    <property type="match status" value="1"/>
</dbReference>
<feature type="signal peptide" evidence="2">
    <location>
        <begin position="1"/>
        <end position="25"/>
    </location>
</feature>
<dbReference type="AlphaFoldDB" id="A0A556AYV3"/>
<dbReference type="InterPro" id="IPR042100">
    <property type="entry name" value="Bug_dom1"/>
</dbReference>
<dbReference type="Pfam" id="PF03401">
    <property type="entry name" value="TctC"/>
    <property type="match status" value="1"/>
</dbReference>
<dbReference type="PANTHER" id="PTHR42928">
    <property type="entry name" value="TRICARBOXYLATE-BINDING PROTEIN"/>
    <property type="match status" value="1"/>
</dbReference>
<protein>
    <submittedName>
        <fullName evidence="3">Tripartite tricarboxylate transporter substrate binding protein</fullName>
    </submittedName>
</protein>
<gene>
    <name evidence="3" type="ORF">FOZ76_04850</name>
</gene>
<sequence>MPTIKHMAGAFALLAGATLAQPALAAAYPERPISLLVGYSPGGPVDTSARVFARYLSEKIGQTVLVDNRPGASGMIAADATQKARPDGYTLNFVASPTMTMSPQVQRSTLFDPRTAFTPVGLVADYTNVLLVGPDFKGESVKDLIEYAKANPQEVSFGSAGIGASNHLSAELLKQTTGAPMLHVPYRGNSPAMVDVMGGKITFMFDITSTAKSFVESGKARALAVTSRERNPGLPDVPTMIEAGIPDYEVTGWYAVIGPRELPPEVIETLAAAMRDVNAEPGFREIMEKAGHTLHQPDGAALQQRVEREYALWQNVVDTAGIQPE</sequence>
<dbReference type="OrthoDB" id="8678477at2"/>
<dbReference type="PIRSF" id="PIRSF017082">
    <property type="entry name" value="YflP"/>
    <property type="match status" value="1"/>
</dbReference>
<keyword evidence="4" id="KW-1185">Reference proteome</keyword>
<dbReference type="RefSeq" id="WP_143946999.1">
    <property type="nucleotide sequence ID" value="NZ_BAABMB010000004.1"/>
</dbReference>
<dbReference type="Proteomes" id="UP000318405">
    <property type="component" value="Unassembled WGS sequence"/>
</dbReference>
<comment type="caution">
    <text evidence="3">The sequence shown here is derived from an EMBL/GenBank/DDBJ whole genome shotgun (WGS) entry which is preliminary data.</text>
</comment>
<dbReference type="Gene3D" id="3.40.190.150">
    <property type="entry name" value="Bordetella uptake gene, domain 1"/>
    <property type="match status" value="1"/>
</dbReference>
<comment type="similarity">
    <text evidence="1">Belongs to the UPF0065 (bug) family.</text>
</comment>
<dbReference type="InterPro" id="IPR005064">
    <property type="entry name" value="BUG"/>
</dbReference>
<proteinExistence type="inferred from homology"/>
<feature type="chain" id="PRO_5021911048" evidence="2">
    <location>
        <begin position="26"/>
        <end position="325"/>
    </location>
</feature>
<reference evidence="3 4" key="1">
    <citation type="submission" date="2019-07" db="EMBL/GenBank/DDBJ databases">
        <title>Qingshengfaniella alkalisoli gen. nov., sp. nov., isolated from saline soil.</title>
        <authorList>
            <person name="Xu L."/>
            <person name="Huang X.-X."/>
            <person name="Sun J.-Q."/>
        </authorList>
    </citation>
    <scope>NUCLEOTIDE SEQUENCE [LARGE SCALE GENOMIC DNA]</scope>
    <source>
        <strain evidence="3 4">DSM 27279</strain>
    </source>
</reference>